<evidence type="ECO:0000256" key="2">
    <source>
        <dbReference type="ARBA" id="ARBA00022679"/>
    </source>
</evidence>
<dbReference type="InterPro" id="IPR010233">
    <property type="entry name" value="UbiG_MeTrfase"/>
</dbReference>
<dbReference type="GO" id="GO:0032259">
    <property type="term" value="P:methylation"/>
    <property type="evidence" value="ECO:0007669"/>
    <property type="project" value="UniProtKB-KW"/>
</dbReference>
<reference evidence="7" key="1">
    <citation type="journal article" date="2008" name="Insect Biochem. Mol. Biol.">
        <title>The genome of a lepidopteran model insect, the silkworm Bombyx mori.</title>
        <authorList>
            <consortium name="International Silkworm Genome Consortium"/>
        </authorList>
    </citation>
    <scope>NUCLEOTIDE SEQUENCE [LARGE SCALE GENOMIC DNA]</scope>
    <source>
        <strain evidence="7">p50T</strain>
    </source>
</reference>
<keyword evidence="7" id="KW-1185">Reference proteome</keyword>
<protein>
    <recommendedName>
        <fullName evidence="5">Ubiquinone biosynthesis O-methyltransferase, mitochondrial</fullName>
    </recommendedName>
    <alternativeName>
        <fullName evidence="5">3-demethylubiquinol 3-O-methyltransferase</fullName>
        <ecNumber evidence="5">2.1.1.64</ecNumber>
    </alternativeName>
    <alternativeName>
        <fullName evidence="5">3-demethylubiquinone 3-O-methyltransferase</fullName>
        <ecNumber evidence="5">2.1.1.-</ecNumber>
    </alternativeName>
    <alternativeName>
        <fullName evidence="5">Polyprenyldihydroxybenzoate methyltransferase</fullName>
        <ecNumber evidence="5">2.1.1.114</ecNumber>
    </alternativeName>
</protein>
<dbReference type="PANTHER" id="PTHR43464">
    <property type="entry name" value="METHYLTRANSFERASE"/>
    <property type="match status" value="1"/>
</dbReference>
<comment type="subcellular location">
    <subcellularLocation>
        <location evidence="5">Mitochondrion inner membrane</location>
        <topology evidence="5">Peripheral membrane protein</topology>
        <orientation evidence="5">Matrix side</orientation>
    </subcellularLocation>
</comment>
<dbReference type="GO" id="GO:0046872">
    <property type="term" value="F:metal ion binding"/>
    <property type="evidence" value="ECO:0007669"/>
    <property type="project" value="UniProtKB-KW"/>
</dbReference>
<keyword evidence="1 5" id="KW-0489">Methyltransferase</keyword>
<comment type="catalytic activity">
    <reaction evidence="5">
        <text>a 3-demethylubiquinol + S-adenosyl-L-methionine = a ubiquinol + S-adenosyl-L-homocysteine + H(+)</text>
        <dbReference type="Rhea" id="RHEA:44380"/>
        <dbReference type="Rhea" id="RHEA-COMP:9566"/>
        <dbReference type="Rhea" id="RHEA-COMP:10914"/>
        <dbReference type="ChEBI" id="CHEBI:15378"/>
        <dbReference type="ChEBI" id="CHEBI:17976"/>
        <dbReference type="ChEBI" id="CHEBI:57856"/>
        <dbReference type="ChEBI" id="CHEBI:59789"/>
        <dbReference type="ChEBI" id="CHEBI:84422"/>
        <dbReference type="EC" id="2.1.1.64"/>
    </reaction>
</comment>
<dbReference type="Pfam" id="PF13489">
    <property type="entry name" value="Methyltransf_23"/>
    <property type="match status" value="1"/>
</dbReference>
<keyword evidence="5" id="KW-0472">Membrane</keyword>
<dbReference type="Proteomes" id="UP000005204">
    <property type="component" value="Unassembled WGS sequence"/>
</dbReference>
<gene>
    <name evidence="5" type="primary">coq3</name>
</gene>
<dbReference type="GO" id="GO:0010420">
    <property type="term" value="F:polyprenyldihydroxybenzoate methyltransferase activity"/>
    <property type="evidence" value="ECO:0007669"/>
    <property type="project" value="UniProtKB-UniRule"/>
</dbReference>
<comment type="catalytic activity">
    <reaction evidence="5">
        <text>a 3,4-dihydroxy-5-(all-trans-polyprenyl)benzoate + S-adenosyl-L-methionine = a 4-hydroxy-3-methoxy-5-(all-trans-polyprenyl)benzoate + S-adenosyl-L-homocysteine + H(+)</text>
        <dbReference type="Rhea" id="RHEA:44452"/>
        <dbReference type="Rhea" id="RHEA-COMP:10930"/>
        <dbReference type="Rhea" id="RHEA-COMP:10931"/>
        <dbReference type="ChEBI" id="CHEBI:15378"/>
        <dbReference type="ChEBI" id="CHEBI:57856"/>
        <dbReference type="ChEBI" id="CHEBI:59789"/>
        <dbReference type="ChEBI" id="CHEBI:64694"/>
        <dbReference type="ChEBI" id="CHEBI:84443"/>
        <dbReference type="EC" id="2.1.1.114"/>
    </reaction>
</comment>
<feature type="binding site" evidence="5">
    <location>
        <position position="181"/>
    </location>
    <ligand>
        <name>Mg(2+)</name>
        <dbReference type="ChEBI" id="CHEBI:18420"/>
    </ligand>
</feature>
<keyword evidence="5" id="KW-0999">Mitochondrion inner membrane</keyword>
<keyword evidence="3 5" id="KW-0831">Ubiquinone biosynthesis</keyword>
<feature type="binding site" evidence="5">
    <location>
        <position position="81"/>
    </location>
    <ligand>
        <name>S-adenosyl-L-methionine</name>
        <dbReference type="ChEBI" id="CHEBI:59789"/>
    </ligand>
</feature>
<dbReference type="GO" id="GO:0031314">
    <property type="term" value="C:extrinsic component of mitochondrial inner membrane"/>
    <property type="evidence" value="ECO:0007669"/>
    <property type="project" value="UniProtKB-UniRule"/>
</dbReference>
<organism evidence="6 7">
    <name type="scientific">Bombyx mori</name>
    <name type="common">Silk moth</name>
    <dbReference type="NCBI Taxonomy" id="7091"/>
    <lineage>
        <taxon>Eukaryota</taxon>
        <taxon>Metazoa</taxon>
        <taxon>Ecdysozoa</taxon>
        <taxon>Arthropoda</taxon>
        <taxon>Hexapoda</taxon>
        <taxon>Insecta</taxon>
        <taxon>Pterygota</taxon>
        <taxon>Neoptera</taxon>
        <taxon>Endopterygota</taxon>
        <taxon>Lepidoptera</taxon>
        <taxon>Glossata</taxon>
        <taxon>Ditrysia</taxon>
        <taxon>Bombycoidea</taxon>
        <taxon>Bombycidae</taxon>
        <taxon>Bombycinae</taxon>
        <taxon>Bombyx</taxon>
    </lineage>
</organism>
<evidence type="ECO:0000313" key="7">
    <source>
        <dbReference type="Proteomes" id="UP000005204"/>
    </source>
</evidence>
<comment type="pathway">
    <text evidence="5">Cofactor biosynthesis; ubiquinone biosynthesis.</text>
</comment>
<dbReference type="PANTHER" id="PTHR43464:SF19">
    <property type="entry name" value="UBIQUINONE BIOSYNTHESIS O-METHYLTRANSFERASE, MITOCHONDRIAL"/>
    <property type="match status" value="1"/>
</dbReference>
<evidence type="ECO:0000256" key="3">
    <source>
        <dbReference type="ARBA" id="ARBA00022688"/>
    </source>
</evidence>
<comment type="cofactor">
    <cofactor evidence="5">
        <name>Mg(2+)</name>
        <dbReference type="ChEBI" id="CHEBI:18420"/>
    </cofactor>
</comment>
<keyword evidence="5" id="KW-0460">Magnesium</keyword>
<dbReference type="Gene3D" id="3.40.50.150">
    <property type="entry name" value="Vaccinia Virus protein VP39"/>
    <property type="match status" value="1"/>
</dbReference>
<feature type="binding site" evidence="5">
    <location>
        <position position="107"/>
    </location>
    <ligand>
        <name>S-adenosyl-L-methionine</name>
        <dbReference type="ChEBI" id="CHEBI:59789"/>
    </ligand>
</feature>
<dbReference type="EnsemblMetazoa" id="XM_038019336.1">
    <property type="protein sequence ID" value="XP_037875264.1"/>
    <property type="gene ID" value="LOC101747146"/>
</dbReference>
<sequence>MRKIFFHLILVTVIVFWTLIKVPKLLHQYLSERRVTHERKVTECDENSTVIEQNVEIFANLDDWWNPRGKLSTLHKFNVIRIPFIQNGILAHTGINTLNNIKILDVGCGGGILSEGLAKAGALVTGIDASAALIMIAKEHRNLSSGLPNSNPIYHHNTIEEHVKTHPNYYDAVVASEVIEHVNNPKLFLKSCVETLKSGGVIFLTTPNRTIWSYLTVIFFCEKVISIIPKGAHEYSKLITPRELSEMLTENNCSVVSNQGIILNIITRHWQFIKPRSLMYAIQAVKLN</sequence>
<comment type="similarity">
    <text evidence="5">Belongs to the class I-like SAM-binding methyltransferase superfamily. UbiG/COQ3 family.</text>
</comment>
<dbReference type="SUPFAM" id="SSF53335">
    <property type="entry name" value="S-adenosyl-L-methionine-dependent methyltransferases"/>
    <property type="match status" value="1"/>
</dbReference>
<dbReference type="NCBIfam" id="TIGR01983">
    <property type="entry name" value="UbiG"/>
    <property type="match status" value="1"/>
</dbReference>
<accession>A0A8R2R778</accession>
<evidence type="ECO:0000256" key="4">
    <source>
        <dbReference type="ARBA" id="ARBA00022691"/>
    </source>
</evidence>
<comment type="function">
    <text evidence="5">O-methyltransferase required for two non-consecutive steps during ubiquinone biosynthesis. Catalyzes the 2 O-methylation of 3,4-dihydroxy-5-(all-trans-polyprenyl)benzoic acid into 4-hydroxy-3-methoxy-5-(all-trans-polyprenyl)benzoic acid. Also catalyzes the last step of ubiquinone biosynthesis by mediating methylation of 3-demethylubiquinone into ubiquinone. Also able to mediate the methylation of 3-demethylubiquinol into ubiquinol.</text>
</comment>
<keyword evidence="5" id="KW-0479">Metal-binding</keyword>
<evidence type="ECO:0000313" key="6">
    <source>
        <dbReference type="EnsemblMetazoa" id="XP_037875264.1"/>
    </source>
</evidence>
<dbReference type="EC" id="2.1.1.-" evidence="5"/>
<proteinExistence type="inferred from homology"/>
<dbReference type="HAMAP" id="MF_00472">
    <property type="entry name" value="UbiG"/>
    <property type="match status" value="1"/>
</dbReference>
<evidence type="ECO:0000256" key="1">
    <source>
        <dbReference type="ARBA" id="ARBA00022603"/>
    </source>
</evidence>
<keyword evidence="4 5" id="KW-0949">S-adenosyl-L-methionine</keyword>
<name>A0A8R2R778_BOMMO</name>
<comment type="subunit">
    <text evidence="5">Component of a multi-subunit COQ enzyme complex.</text>
</comment>
<dbReference type="InterPro" id="IPR029063">
    <property type="entry name" value="SAM-dependent_MTases_sf"/>
</dbReference>
<dbReference type="AlphaFoldDB" id="A0A8R2R778"/>
<comment type="catalytic activity">
    <reaction evidence="5">
        <text>a 3-demethylubiquinone + S-adenosyl-L-methionine = a ubiquinone + S-adenosyl-L-homocysteine</text>
        <dbReference type="Rhea" id="RHEA:81215"/>
        <dbReference type="Rhea" id="RHEA-COMP:9565"/>
        <dbReference type="Rhea" id="RHEA-COMP:19654"/>
        <dbReference type="ChEBI" id="CHEBI:16389"/>
        <dbReference type="ChEBI" id="CHEBI:57856"/>
        <dbReference type="ChEBI" id="CHEBI:59789"/>
        <dbReference type="ChEBI" id="CHEBI:231825"/>
    </reaction>
</comment>
<reference evidence="6" key="2">
    <citation type="submission" date="2022-06" db="UniProtKB">
        <authorList>
            <consortium name="EnsemblMetazoa"/>
        </authorList>
    </citation>
    <scope>IDENTIFICATION</scope>
    <source>
        <strain evidence="6">p50T (Dazao)</strain>
    </source>
</reference>
<feature type="binding site" evidence="5">
    <location>
        <position position="176"/>
    </location>
    <ligand>
        <name>S-adenosyl-L-methionine</name>
        <dbReference type="ChEBI" id="CHEBI:59789"/>
    </ligand>
</feature>
<keyword evidence="5" id="KW-0496">Mitochondrion</keyword>
<dbReference type="EC" id="2.1.1.114" evidence="5"/>
<keyword evidence="2 5" id="KW-0808">Transferase</keyword>
<dbReference type="EC" id="2.1.1.64" evidence="5"/>
<feature type="binding site" evidence="5">
    <location>
        <position position="128"/>
    </location>
    <ligand>
        <name>S-adenosyl-L-methionine</name>
        <dbReference type="ChEBI" id="CHEBI:59789"/>
    </ligand>
</feature>
<feature type="binding site" evidence="5">
    <location>
        <position position="180"/>
    </location>
    <ligand>
        <name>Mg(2+)</name>
        <dbReference type="ChEBI" id="CHEBI:18420"/>
    </ligand>
</feature>
<feature type="binding site" evidence="5">
    <location>
        <position position="177"/>
    </location>
    <ligand>
        <name>Mg(2+)</name>
        <dbReference type="ChEBI" id="CHEBI:18420"/>
    </ligand>
</feature>
<dbReference type="CDD" id="cd02440">
    <property type="entry name" value="AdoMet_MTases"/>
    <property type="match status" value="1"/>
</dbReference>
<dbReference type="GO" id="GO:0061542">
    <property type="term" value="F:3-demethylubiquinol 3-O-methyltransferase activity"/>
    <property type="evidence" value="ECO:0007669"/>
    <property type="project" value="UniProtKB-UniRule"/>
</dbReference>
<evidence type="ECO:0000256" key="5">
    <source>
        <dbReference type="HAMAP-Rule" id="MF_03190"/>
    </source>
</evidence>